<dbReference type="InterPro" id="IPR050625">
    <property type="entry name" value="ParA/MinD_ATPase"/>
</dbReference>
<dbReference type="OrthoDB" id="8281972at2"/>
<evidence type="ECO:0000256" key="2">
    <source>
        <dbReference type="ARBA" id="ARBA00022840"/>
    </source>
</evidence>
<keyword evidence="1" id="KW-0547">Nucleotide-binding</keyword>
<name>A0A4R3JAY0_9RHOB</name>
<dbReference type="InterPro" id="IPR027417">
    <property type="entry name" value="P-loop_NTPase"/>
</dbReference>
<dbReference type="GO" id="GO:0005829">
    <property type="term" value="C:cytosol"/>
    <property type="evidence" value="ECO:0007669"/>
    <property type="project" value="TreeGrafter"/>
</dbReference>
<dbReference type="Gene3D" id="3.40.50.2300">
    <property type="match status" value="1"/>
</dbReference>
<organism evidence="3 4">
    <name type="scientific">Primorskyibacter sedentarius</name>
    <dbReference type="NCBI Taxonomy" id="745311"/>
    <lineage>
        <taxon>Bacteria</taxon>
        <taxon>Pseudomonadati</taxon>
        <taxon>Pseudomonadota</taxon>
        <taxon>Alphaproteobacteria</taxon>
        <taxon>Rhodobacterales</taxon>
        <taxon>Roseobacteraceae</taxon>
        <taxon>Primorskyibacter</taxon>
    </lineage>
</organism>
<dbReference type="GO" id="GO:0051782">
    <property type="term" value="P:negative regulation of cell division"/>
    <property type="evidence" value="ECO:0007669"/>
    <property type="project" value="TreeGrafter"/>
</dbReference>
<dbReference type="RefSeq" id="WP_132245318.1">
    <property type="nucleotide sequence ID" value="NZ_SLZU01000008.1"/>
</dbReference>
<evidence type="ECO:0000256" key="1">
    <source>
        <dbReference type="ARBA" id="ARBA00022741"/>
    </source>
</evidence>
<dbReference type="GO" id="GO:0005524">
    <property type="term" value="F:ATP binding"/>
    <property type="evidence" value="ECO:0007669"/>
    <property type="project" value="UniProtKB-KW"/>
</dbReference>
<evidence type="ECO:0000313" key="3">
    <source>
        <dbReference type="EMBL" id="TCS62744.1"/>
    </source>
</evidence>
<dbReference type="EMBL" id="SLZU01000008">
    <property type="protein sequence ID" value="TCS62744.1"/>
    <property type="molecule type" value="Genomic_DNA"/>
</dbReference>
<reference evidence="3 4" key="1">
    <citation type="submission" date="2019-03" db="EMBL/GenBank/DDBJ databases">
        <title>Genomic Encyclopedia of Type Strains, Phase IV (KMG-IV): sequencing the most valuable type-strain genomes for metagenomic binning, comparative biology and taxonomic classification.</title>
        <authorList>
            <person name="Goeker M."/>
        </authorList>
    </citation>
    <scope>NUCLEOTIDE SEQUENCE [LARGE SCALE GENOMIC DNA]</scope>
    <source>
        <strain evidence="3 4">DSM 104836</strain>
    </source>
</reference>
<dbReference type="GO" id="GO:0009898">
    <property type="term" value="C:cytoplasmic side of plasma membrane"/>
    <property type="evidence" value="ECO:0007669"/>
    <property type="project" value="TreeGrafter"/>
</dbReference>
<dbReference type="Gene3D" id="3.40.50.300">
    <property type="entry name" value="P-loop containing nucleotide triphosphate hydrolases"/>
    <property type="match status" value="1"/>
</dbReference>
<gene>
    <name evidence="3" type="ORF">EDD52_10838</name>
</gene>
<proteinExistence type="predicted"/>
<dbReference type="SUPFAM" id="SSF52540">
    <property type="entry name" value="P-loop containing nucleoside triphosphate hydrolases"/>
    <property type="match status" value="1"/>
</dbReference>
<keyword evidence="2" id="KW-0067">ATP-binding</keyword>
<dbReference type="Proteomes" id="UP000295696">
    <property type="component" value="Unassembled WGS sequence"/>
</dbReference>
<dbReference type="InterPro" id="IPR011006">
    <property type="entry name" value="CheY-like_superfamily"/>
</dbReference>
<dbReference type="GO" id="GO:0016887">
    <property type="term" value="F:ATP hydrolysis activity"/>
    <property type="evidence" value="ECO:0007669"/>
    <property type="project" value="TreeGrafter"/>
</dbReference>
<dbReference type="SUPFAM" id="SSF52172">
    <property type="entry name" value="CheY-like"/>
    <property type="match status" value="1"/>
</dbReference>
<comment type="caution">
    <text evidence="3">The sequence shown here is derived from an EMBL/GenBank/DDBJ whole genome shotgun (WGS) entry which is preliminary data.</text>
</comment>
<dbReference type="AlphaFoldDB" id="A0A4R3JAY0"/>
<protein>
    <submittedName>
        <fullName evidence="3">Pilus assembly protein CpaE</fullName>
    </submittedName>
</protein>
<accession>A0A4R3JAY0</accession>
<dbReference type="PANTHER" id="PTHR43384">
    <property type="entry name" value="SEPTUM SITE-DETERMINING PROTEIN MIND HOMOLOG, CHLOROPLASTIC-RELATED"/>
    <property type="match status" value="1"/>
</dbReference>
<evidence type="ECO:0000313" key="4">
    <source>
        <dbReference type="Proteomes" id="UP000295696"/>
    </source>
</evidence>
<dbReference type="PANTHER" id="PTHR43384:SF6">
    <property type="entry name" value="SEPTUM SITE-DETERMINING PROTEIN MIND HOMOLOG, CHLOROPLASTIC"/>
    <property type="match status" value="1"/>
</dbReference>
<keyword evidence="4" id="KW-1185">Reference proteome</keyword>
<sequence>MAKFEEIDKTAAAAISAPSPASFVPQITIGAFTLTDAMHDVITAVAADRRMSRASVTCSRGGIDAAIRKYAEQFAPTVLLVEVGDDEATLMAELDSLAEACPPETLVVVLGACNDVRLYRDMRRAGISEYLVTPVTPLDLIETLAALFETDVVEKRANVTAFFGARGGCGSSTLAQNTALALASTCHSPTLLIDFDLAGGTAALRLDLEAVATVKSALKEGGRLDRAALDRMVLRKDGGFALLASPADLTDIYNYETSDIRRLIDVSRGMASHVVLDLPSGWTNYVAGFMELADQIVLVATPDLVSLRNCGRIVALLRKVRPNDPPPRVVLSQTGIPRNQQVPPQQFAKSLGLTISVEVPFDAALFSAAENEGHLMMQKAPGSLPGRRVAMIASALNGQTDGRGVTARPSMMNRLFRRLH</sequence>